<dbReference type="AlphaFoldDB" id="F6DSM7"/>
<dbReference type="Proteomes" id="UP000009234">
    <property type="component" value="Chromosome"/>
</dbReference>
<evidence type="ECO:0000313" key="2">
    <source>
        <dbReference type="EMBL" id="AEG61117.1"/>
    </source>
</evidence>
<evidence type="ECO:0000313" key="3">
    <source>
        <dbReference type="Proteomes" id="UP000009234"/>
    </source>
</evidence>
<dbReference type="RefSeq" id="WP_013842869.1">
    <property type="nucleotide sequence ID" value="NC_015589.1"/>
</dbReference>
<dbReference type="EMBL" id="CP002780">
    <property type="protein sequence ID" value="AEG61117.1"/>
    <property type="molecule type" value="Genomic_DNA"/>
</dbReference>
<sequence>MPLSPLVLLLLGLFIFLPAVAADAAPKDKTNIICFWVDGSKIKAVTLLRFDSGNGKVGVLSVPLYTNVEVDGQLSTIETLWNKGGKKPLINRLETLMRIKIHGELTFDQPVLEKASALIGTFHLKGRALTMAQAFEETRLELRRDDEAVLRAMAANIISPGDLHNIPRLLWLFTTQVESNISPDLMVGIYKVVCHRGPAIVTKRSLQGRDYYHGGSRYRYVDPDTWKNIMSEISA</sequence>
<dbReference type="OrthoDB" id="1804724at2"/>
<evidence type="ECO:0000256" key="1">
    <source>
        <dbReference type="SAM" id="SignalP"/>
    </source>
</evidence>
<protein>
    <submittedName>
        <fullName evidence="2">Uncharacterized protein</fullName>
    </submittedName>
</protein>
<keyword evidence="3" id="KW-1185">Reference proteome</keyword>
<organism evidence="2 3">
    <name type="scientific">Desulforamulus ruminis (strain ATCC 23193 / DSM 2154 / NCIMB 8452 / DL)</name>
    <name type="common">Desulfotomaculum ruminis</name>
    <dbReference type="NCBI Taxonomy" id="696281"/>
    <lineage>
        <taxon>Bacteria</taxon>
        <taxon>Bacillati</taxon>
        <taxon>Bacillota</taxon>
        <taxon>Clostridia</taxon>
        <taxon>Eubacteriales</taxon>
        <taxon>Peptococcaceae</taxon>
        <taxon>Desulforamulus</taxon>
    </lineage>
</organism>
<accession>F6DSM7</accession>
<keyword evidence="1" id="KW-0732">Signal</keyword>
<gene>
    <name evidence="2" type="ordered locus">Desru_2903</name>
</gene>
<dbReference type="KEGG" id="dru:Desru_2903"/>
<proteinExistence type="predicted"/>
<feature type="chain" id="PRO_5038782887" evidence="1">
    <location>
        <begin position="22"/>
        <end position="235"/>
    </location>
</feature>
<dbReference type="eggNOG" id="COG1316">
    <property type="taxonomic scope" value="Bacteria"/>
</dbReference>
<dbReference type="Gene3D" id="3.40.630.190">
    <property type="entry name" value="LCP protein"/>
    <property type="match status" value="1"/>
</dbReference>
<name>F6DSM7_DESRL</name>
<reference evidence="2 3" key="2">
    <citation type="journal article" date="2012" name="Stand. Genomic Sci.">
        <title>Complete genome sequence of the sulfate-reducing firmicute Desulfotomaculum ruminis type strain (DL(T)).</title>
        <authorList>
            <person name="Spring S."/>
            <person name="Visser M."/>
            <person name="Lu M."/>
            <person name="Copeland A."/>
            <person name="Lapidus A."/>
            <person name="Lucas S."/>
            <person name="Cheng J.F."/>
            <person name="Han C."/>
            <person name="Tapia R."/>
            <person name="Goodwin L.A."/>
            <person name="Pitluck S."/>
            <person name="Ivanova N."/>
            <person name="Land M."/>
            <person name="Hauser L."/>
            <person name="Larimer F."/>
            <person name="Rohde M."/>
            <person name="Goker M."/>
            <person name="Detter J.C."/>
            <person name="Kyrpides N.C."/>
            <person name="Woyke T."/>
            <person name="Schaap P.J."/>
            <person name="Plugge C.M."/>
            <person name="Muyzer G."/>
            <person name="Kuever J."/>
            <person name="Pereira I.A."/>
            <person name="Parshina S.N."/>
            <person name="Bernier-Latmani R."/>
            <person name="Stams A.J."/>
            <person name="Klenk H.P."/>
        </authorList>
    </citation>
    <scope>NUCLEOTIDE SEQUENCE [LARGE SCALE GENOMIC DNA]</scope>
    <source>
        <strain evidence="3">ATCC 23193 / DSM 2154 / NCIB 8452 / DL</strain>
    </source>
</reference>
<dbReference type="HOGENOM" id="CLU_1092931_0_0_9"/>
<feature type="signal peptide" evidence="1">
    <location>
        <begin position="1"/>
        <end position="21"/>
    </location>
</feature>
<dbReference type="STRING" id="696281.Desru_2903"/>
<reference evidence="3" key="1">
    <citation type="submission" date="2011-05" db="EMBL/GenBank/DDBJ databases">
        <title>Complete sequence of Desulfotomaculum ruminis DSM 2154.</title>
        <authorList>
            <person name="Lucas S."/>
            <person name="Copeland A."/>
            <person name="Lapidus A."/>
            <person name="Cheng J.-F."/>
            <person name="Goodwin L."/>
            <person name="Pitluck S."/>
            <person name="Lu M."/>
            <person name="Detter J.C."/>
            <person name="Han C."/>
            <person name="Tapia R."/>
            <person name="Land M."/>
            <person name="Hauser L."/>
            <person name="Kyrpides N."/>
            <person name="Ivanova N."/>
            <person name="Mikhailova N."/>
            <person name="Pagani I."/>
            <person name="Stams A.J.M."/>
            <person name="Plugge C.M."/>
            <person name="Muyzer G."/>
            <person name="Kuever J."/>
            <person name="Parshina S.N."/>
            <person name="Ivanova A.E."/>
            <person name="Nazina T.N."/>
            <person name="Brambilla E."/>
            <person name="Spring S."/>
            <person name="Klenk H.-P."/>
            <person name="Woyke T."/>
        </authorList>
    </citation>
    <scope>NUCLEOTIDE SEQUENCE [LARGE SCALE GENOMIC DNA]</scope>
    <source>
        <strain evidence="3">ATCC 23193 / DSM 2154 / NCIB 8452 / DL</strain>
    </source>
</reference>